<dbReference type="InterPro" id="IPR026858">
    <property type="entry name" value="Vezatin"/>
</dbReference>
<dbReference type="EMBL" id="JAAKFY010000003">
    <property type="protein sequence ID" value="KAF3859349.1"/>
    <property type="molecule type" value="Genomic_DNA"/>
</dbReference>
<gene>
    <name evidence="2" type="ORF">F7725_021748</name>
</gene>
<name>A0A7J5ZED3_DISMA</name>
<evidence type="ECO:0000313" key="2">
    <source>
        <dbReference type="EMBL" id="KAF3859349.1"/>
    </source>
</evidence>
<keyword evidence="3" id="KW-1185">Reference proteome</keyword>
<protein>
    <submittedName>
        <fullName evidence="2">Uncharacterized protein</fullName>
    </submittedName>
</protein>
<dbReference type="AlphaFoldDB" id="A0A7J5ZED3"/>
<dbReference type="Proteomes" id="UP000518266">
    <property type="component" value="Unassembled WGS sequence"/>
</dbReference>
<reference evidence="2 3" key="1">
    <citation type="submission" date="2020-03" db="EMBL/GenBank/DDBJ databases">
        <title>Dissostichus mawsoni Genome sequencing and assembly.</title>
        <authorList>
            <person name="Park H."/>
        </authorList>
    </citation>
    <scope>NUCLEOTIDE SEQUENCE [LARGE SCALE GENOMIC DNA]</scope>
    <source>
        <strain evidence="2">DM0001</strain>
        <tissue evidence="2">Muscle</tissue>
    </source>
</reference>
<dbReference type="GO" id="GO:0005886">
    <property type="term" value="C:plasma membrane"/>
    <property type="evidence" value="ECO:0007669"/>
    <property type="project" value="TreeGrafter"/>
</dbReference>
<feature type="region of interest" description="Disordered" evidence="1">
    <location>
        <begin position="42"/>
        <end position="61"/>
    </location>
</feature>
<dbReference type="PANTHER" id="PTHR15989:SF5">
    <property type="entry name" value="VEZATIN"/>
    <property type="match status" value="1"/>
</dbReference>
<dbReference type="OrthoDB" id="21151at2759"/>
<accession>A0A7J5ZED3</accession>
<proteinExistence type="predicted"/>
<organism evidence="2 3">
    <name type="scientific">Dissostichus mawsoni</name>
    <name type="common">Antarctic cod</name>
    <dbReference type="NCBI Taxonomy" id="36200"/>
    <lineage>
        <taxon>Eukaryota</taxon>
        <taxon>Metazoa</taxon>
        <taxon>Chordata</taxon>
        <taxon>Craniata</taxon>
        <taxon>Vertebrata</taxon>
        <taxon>Euteleostomi</taxon>
        <taxon>Actinopterygii</taxon>
        <taxon>Neopterygii</taxon>
        <taxon>Teleostei</taxon>
        <taxon>Neoteleostei</taxon>
        <taxon>Acanthomorphata</taxon>
        <taxon>Eupercaria</taxon>
        <taxon>Perciformes</taxon>
        <taxon>Notothenioidei</taxon>
        <taxon>Nototheniidae</taxon>
        <taxon>Dissostichus</taxon>
    </lineage>
</organism>
<sequence length="203" mass="22640">MQLCTKTQQQRCFQQLGEKWNSPLFQYLHDLGHTDFEACPTASQEDEYGGDLTPSDEDPHKTSELSVRVMLPLWCAVVLRSKGGRGFRWDRKAFGSSLCDQLPAAQIKSEPKQNTFSKAVAYGDWLKRCGDGVRISRLHLDGVFGQYSVKCILDQDVLLQEDVELIELLDPSLLTLSSSASGSSSRASTLPRPSLIAKPSLRY</sequence>
<evidence type="ECO:0000313" key="3">
    <source>
        <dbReference type="Proteomes" id="UP000518266"/>
    </source>
</evidence>
<evidence type="ECO:0000256" key="1">
    <source>
        <dbReference type="SAM" id="MobiDB-lite"/>
    </source>
</evidence>
<dbReference type="PANTHER" id="PTHR15989">
    <property type="entry name" value="VEZATIN"/>
    <property type="match status" value="1"/>
</dbReference>
<dbReference type="GO" id="GO:0098609">
    <property type="term" value="P:cell-cell adhesion"/>
    <property type="evidence" value="ECO:0007669"/>
    <property type="project" value="InterPro"/>
</dbReference>
<comment type="caution">
    <text evidence="2">The sequence shown here is derived from an EMBL/GenBank/DDBJ whole genome shotgun (WGS) entry which is preliminary data.</text>
</comment>